<protein>
    <submittedName>
        <fullName evidence="3">Uncharacterized conserved protein, cupin superfamily</fullName>
    </submittedName>
</protein>
<evidence type="ECO:0000259" key="2">
    <source>
        <dbReference type="Pfam" id="PF07883"/>
    </source>
</evidence>
<feature type="domain" description="Cupin type-2" evidence="2">
    <location>
        <begin position="49"/>
        <end position="118"/>
    </location>
</feature>
<name>A0A1T4RAW4_9HYPH</name>
<dbReference type="SUPFAM" id="SSF51182">
    <property type="entry name" value="RmlC-like cupins"/>
    <property type="match status" value="1"/>
</dbReference>
<accession>A0A1T4RAW4</accession>
<dbReference type="AlphaFoldDB" id="A0A1T4RAW4"/>
<keyword evidence="1" id="KW-0479">Metal-binding</keyword>
<dbReference type="Gene3D" id="2.60.120.10">
    <property type="entry name" value="Jelly Rolls"/>
    <property type="match status" value="1"/>
</dbReference>
<dbReference type="Proteomes" id="UP000190135">
    <property type="component" value="Unassembled WGS sequence"/>
</dbReference>
<dbReference type="Pfam" id="PF07883">
    <property type="entry name" value="Cupin_2"/>
    <property type="match status" value="1"/>
</dbReference>
<keyword evidence="4" id="KW-1185">Reference proteome</keyword>
<evidence type="ECO:0000256" key="1">
    <source>
        <dbReference type="ARBA" id="ARBA00022723"/>
    </source>
</evidence>
<dbReference type="GO" id="GO:0046872">
    <property type="term" value="F:metal ion binding"/>
    <property type="evidence" value="ECO:0007669"/>
    <property type="project" value="UniProtKB-KW"/>
</dbReference>
<evidence type="ECO:0000313" key="3">
    <source>
        <dbReference type="EMBL" id="SKA13027.1"/>
    </source>
</evidence>
<dbReference type="InterPro" id="IPR051610">
    <property type="entry name" value="GPI/OXD"/>
</dbReference>
<organism evidence="3 4">
    <name type="scientific">Consotaella salsifontis</name>
    <dbReference type="NCBI Taxonomy" id="1365950"/>
    <lineage>
        <taxon>Bacteria</taxon>
        <taxon>Pseudomonadati</taxon>
        <taxon>Pseudomonadota</taxon>
        <taxon>Alphaproteobacteria</taxon>
        <taxon>Hyphomicrobiales</taxon>
        <taxon>Aurantimonadaceae</taxon>
        <taxon>Consotaella</taxon>
    </lineage>
</organism>
<gene>
    <name evidence="3" type="ORF">SAMN05428963_106167</name>
</gene>
<dbReference type="EMBL" id="FUXL01000006">
    <property type="protein sequence ID" value="SKA13027.1"/>
    <property type="molecule type" value="Genomic_DNA"/>
</dbReference>
<dbReference type="PANTHER" id="PTHR35848:SF9">
    <property type="entry name" value="SLL1358 PROTEIN"/>
    <property type="match status" value="1"/>
</dbReference>
<dbReference type="PANTHER" id="PTHR35848">
    <property type="entry name" value="OXALATE-BINDING PROTEIN"/>
    <property type="match status" value="1"/>
</dbReference>
<dbReference type="CDD" id="cd02224">
    <property type="entry name" value="cupin_SPO2919-like"/>
    <property type="match status" value="1"/>
</dbReference>
<reference evidence="4" key="1">
    <citation type="submission" date="2017-02" db="EMBL/GenBank/DDBJ databases">
        <authorList>
            <person name="Varghese N."/>
            <person name="Submissions S."/>
        </authorList>
    </citation>
    <scope>NUCLEOTIDE SEQUENCE [LARGE SCALE GENOMIC DNA]</scope>
    <source>
        <strain evidence="4">USBA 369</strain>
    </source>
</reference>
<dbReference type="InterPro" id="IPR014710">
    <property type="entry name" value="RmlC-like_jellyroll"/>
</dbReference>
<dbReference type="RefSeq" id="WP_078708407.1">
    <property type="nucleotide sequence ID" value="NZ_FUXL01000006.1"/>
</dbReference>
<proteinExistence type="predicted"/>
<dbReference type="STRING" id="1365950.SAMN05428963_106167"/>
<sequence>MITPLAAKDAPARTKPSNYPEPFYSIVAGRRKRPLGDLFGLTNFGVNLASLTPGAVSSIHHHHSRQDEFIYIIEGTPTLITDEGEFRLEPGMVAGFPAGGTAHHIENRADSVCVYLEIGDRTPGDDCTYPNDDLKVTSIDGSLIFTHKDGSPY</sequence>
<evidence type="ECO:0000313" key="4">
    <source>
        <dbReference type="Proteomes" id="UP000190135"/>
    </source>
</evidence>
<dbReference type="InterPro" id="IPR011051">
    <property type="entry name" value="RmlC_Cupin_sf"/>
</dbReference>
<dbReference type="InterPro" id="IPR013096">
    <property type="entry name" value="Cupin_2"/>
</dbReference>
<dbReference type="OrthoDB" id="5290459at2"/>